<keyword evidence="2" id="KW-1185">Reference proteome</keyword>
<name>A0A370PMS4_ASPPH</name>
<accession>A0A370PMS4</accession>
<dbReference type="AlphaFoldDB" id="A0A370PMS4"/>
<dbReference type="Proteomes" id="UP000254937">
    <property type="component" value="Unassembled WGS sequence"/>
</dbReference>
<gene>
    <name evidence="1" type="ORF">M752DRAFT_314708</name>
</gene>
<proteinExistence type="predicted"/>
<reference evidence="1 2" key="1">
    <citation type="submission" date="2018-07" db="EMBL/GenBank/DDBJ databases">
        <title>Section-level genome sequencing of Aspergillus section Nigri to investigate inter- and intra-species variation.</title>
        <authorList>
            <consortium name="DOE Joint Genome Institute"/>
            <person name="Vesth T.C."/>
            <person name="Nybo J.L."/>
            <person name="Theobald S."/>
            <person name="Frisvad J.C."/>
            <person name="Larsen T.O."/>
            <person name="Nielsen K.F."/>
            <person name="Hoof J.B."/>
            <person name="Brandl J."/>
            <person name="Salamov A."/>
            <person name="Riley R."/>
            <person name="Gladden J.M."/>
            <person name="Phatale P."/>
            <person name="Nielsen M.T."/>
            <person name="Lyhne E.K."/>
            <person name="Kogle M.E."/>
            <person name="Strasser K."/>
            <person name="McDonnell E."/>
            <person name="Barry K."/>
            <person name="Clum A."/>
            <person name="Chen C."/>
            <person name="Nolan M."/>
            <person name="Sandor L."/>
            <person name="Kuo A."/>
            <person name="Lipzen A."/>
            <person name="Hainaut M."/>
            <person name="Drula E."/>
            <person name="Tsang A."/>
            <person name="Magnuson J.K."/>
            <person name="Henrissat B."/>
            <person name="Wiebenga A."/>
            <person name="Simmons B.A."/>
            <person name="Makela M.R."/>
            <person name="De vries R.P."/>
            <person name="Grigoriev I.V."/>
            <person name="Mortensen U.H."/>
            <person name="Baker S.E."/>
            <person name="Andersen M.R."/>
        </authorList>
    </citation>
    <scope>NUCLEOTIDE SEQUENCE [LARGE SCALE GENOMIC DNA]</scope>
    <source>
        <strain evidence="1 2">ATCC 13157</strain>
    </source>
</reference>
<dbReference type="EMBL" id="KZ851851">
    <property type="protein sequence ID" value="RDK43479.1"/>
    <property type="molecule type" value="Genomic_DNA"/>
</dbReference>
<evidence type="ECO:0000313" key="1">
    <source>
        <dbReference type="EMBL" id="RDK43479.1"/>
    </source>
</evidence>
<protein>
    <submittedName>
        <fullName evidence="1">Uncharacterized protein</fullName>
    </submittedName>
</protein>
<organism evidence="1 2">
    <name type="scientific">Aspergillus phoenicis ATCC 13157</name>
    <dbReference type="NCBI Taxonomy" id="1353007"/>
    <lineage>
        <taxon>Eukaryota</taxon>
        <taxon>Fungi</taxon>
        <taxon>Dikarya</taxon>
        <taxon>Ascomycota</taxon>
        <taxon>Pezizomycotina</taxon>
        <taxon>Eurotiomycetes</taxon>
        <taxon>Eurotiomycetidae</taxon>
        <taxon>Eurotiales</taxon>
        <taxon>Aspergillaceae</taxon>
        <taxon>Aspergillus</taxon>
    </lineage>
</organism>
<evidence type="ECO:0000313" key="2">
    <source>
        <dbReference type="Proteomes" id="UP000254937"/>
    </source>
</evidence>
<sequence>MRGLITSRIPGGRRLEESSFRGLNRCCQCIFKVDGISGADRLSVSVFYHERIRNSLQPRGFFETLYEPYLRQDPLVRYGDILLAVTVQSFLKADTARTTPLEPTGPDLATTSINSTEKGHIGKSEAVQTQPASMQHVGIRFPALEYRPYLYNCRVLWGYWENCPKLGMPRNEIMGRMLLPSSKPSIRNCVAVTRLFMHLSGLYRDGKVIFYYQESTLLGLATSSDTRWYLDFYAYDARSDKEWISVSLCGSGNIFEGAYESFRDRHPRLLLKGILVNTMFAQMIVNDSCRLSINFGPRIRASH</sequence>